<organism evidence="1 2">
    <name type="scientific">Lysobacter silvisoli</name>
    <dbReference type="NCBI Taxonomy" id="2293254"/>
    <lineage>
        <taxon>Bacteria</taxon>
        <taxon>Pseudomonadati</taxon>
        <taxon>Pseudomonadota</taxon>
        <taxon>Gammaproteobacteria</taxon>
        <taxon>Lysobacterales</taxon>
        <taxon>Lysobacteraceae</taxon>
        <taxon>Lysobacter</taxon>
    </lineage>
</organism>
<accession>A0A371K2J2</accession>
<dbReference type="AlphaFoldDB" id="A0A371K2J2"/>
<reference evidence="1 2" key="1">
    <citation type="submission" date="2018-08" db="EMBL/GenBank/DDBJ databases">
        <title>Lysobacter sp. zong2l5, whole genome shotgun sequence.</title>
        <authorList>
            <person name="Zhang X."/>
            <person name="Feng G."/>
            <person name="Zhu H."/>
        </authorList>
    </citation>
    <scope>NUCLEOTIDE SEQUENCE [LARGE SCALE GENOMIC DNA]</scope>
    <source>
        <strain evidence="2">zong2l5</strain>
    </source>
</reference>
<protein>
    <submittedName>
        <fullName evidence="1">Uncharacterized protein</fullName>
    </submittedName>
</protein>
<dbReference type="EMBL" id="QTSU01000001">
    <property type="protein sequence ID" value="RDZ28141.1"/>
    <property type="molecule type" value="Genomic_DNA"/>
</dbReference>
<dbReference type="Proteomes" id="UP000264492">
    <property type="component" value="Unassembled WGS sequence"/>
</dbReference>
<gene>
    <name evidence="1" type="ORF">DX914_03075</name>
</gene>
<evidence type="ECO:0000313" key="2">
    <source>
        <dbReference type="Proteomes" id="UP000264492"/>
    </source>
</evidence>
<comment type="caution">
    <text evidence="1">The sequence shown here is derived from an EMBL/GenBank/DDBJ whole genome shotgun (WGS) entry which is preliminary data.</text>
</comment>
<name>A0A371K2J2_9GAMM</name>
<sequence length="97" mass="11236">MPPGAQIDGYRCVGRHCTLWFGLMTLDEVMALKRSYIKQLRDSGQWELLGSDEQYEANAFRYTGKTESGCGYTLEIRQGSIPNDYHHRWRVSTSLTW</sequence>
<proteinExistence type="predicted"/>
<keyword evidence="2" id="KW-1185">Reference proteome</keyword>
<evidence type="ECO:0000313" key="1">
    <source>
        <dbReference type="EMBL" id="RDZ28141.1"/>
    </source>
</evidence>